<name>A0A3P3YH11_PLABS</name>
<dbReference type="InterPro" id="IPR002939">
    <property type="entry name" value="DnaJ_C"/>
</dbReference>
<dbReference type="InterPro" id="IPR036869">
    <property type="entry name" value="J_dom_sf"/>
</dbReference>
<dbReference type="Pfam" id="PF00226">
    <property type="entry name" value="DnaJ"/>
    <property type="match status" value="1"/>
</dbReference>
<dbReference type="FunFam" id="2.60.260.20:FF:000002">
    <property type="entry name" value="Dnaj homolog subfamily b member"/>
    <property type="match status" value="1"/>
</dbReference>
<dbReference type="GO" id="GO:0051087">
    <property type="term" value="F:protein-folding chaperone binding"/>
    <property type="evidence" value="ECO:0007669"/>
    <property type="project" value="TreeGrafter"/>
</dbReference>
<feature type="domain" description="J" evidence="3">
    <location>
        <begin position="229"/>
        <end position="295"/>
    </location>
</feature>
<evidence type="ECO:0000256" key="1">
    <source>
        <dbReference type="ARBA" id="ARBA00023186"/>
    </source>
</evidence>
<dbReference type="EMBL" id="OVEO01000012">
    <property type="protein sequence ID" value="SPQ99471.1"/>
    <property type="molecule type" value="Genomic_DNA"/>
</dbReference>
<dbReference type="PROSITE" id="PS50076">
    <property type="entry name" value="DNAJ_2"/>
    <property type="match status" value="1"/>
</dbReference>
<dbReference type="PRINTS" id="PR00625">
    <property type="entry name" value="JDOMAIN"/>
</dbReference>
<dbReference type="SUPFAM" id="SSF46565">
    <property type="entry name" value="Chaperone J-domain"/>
    <property type="match status" value="1"/>
</dbReference>
<evidence type="ECO:0000313" key="4">
    <source>
        <dbReference type="EMBL" id="SPQ99471.1"/>
    </source>
</evidence>
<keyword evidence="4" id="KW-0496">Mitochondrion</keyword>
<dbReference type="InterPro" id="IPR012312">
    <property type="entry name" value="Hemerythrin-like"/>
</dbReference>
<dbReference type="Gene3D" id="2.60.260.20">
    <property type="entry name" value="Urease metallochaperone UreE, N-terminal domain"/>
    <property type="match status" value="2"/>
</dbReference>
<dbReference type="CDD" id="cd10747">
    <property type="entry name" value="DnaJ_C"/>
    <property type="match status" value="1"/>
</dbReference>
<accession>A0A3P3YH11</accession>
<sequence>MTREHPDEPDLIADIRVDHDEMRRYFDMYKKSTGDDAHKWFNQFVWEVCRHSAAEEVVMYPMLDTMGEEGRKLAEKSRADHLHVKEQLVAAQKENDPNKFNAIFDDLFKTLTDHMKFEEGPGGDLEWIENFSTPKDRKWASRRFRAAKAIAPTEPHPSVPMKPAILEQGLALLTAPFDKLKDFFKEFPSEEEMRQAQPIRADRRRAAAPTTAVWGRVHAAAVAMAEAKDYYAILGVGRDATDDEIRHAYRKMALKHHPDKNPNNKEEANQKFQAIAEAFDVLGDKEKKEVYDKFGVEGLESGFDYGDQHQQGYTGFTGNPEEFFAQFFNNGGVFGDQTYTAGGGATPKPSGQTSGPSSHLPKAPPVVHDVPLTLEELFAGVTKKMKVTRIRNGVNDSTVLQFDVRRGWKAGTKITFENEGDDLPNFTPSDIVFVIQEKPHALFKRHGSHLLHEVKVTLKQALTGFAVEVMGIDGQKLRIRVKPLQSSVYRKVVIGHGMPFSKKPDARGDLILNFVIDFPTNLPQDKLQSLLACL</sequence>
<evidence type="ECO:0000256" key="2">
    <source>
        <dbReference type="SAM" id="MobiDB-lite"/>
    </source>
</evidence>
<evidence type="ECO:0000313" key="5">
    <source>
        <dbReference type="Proteomes" id="UP000290189"/>
    </source>
</evidence>
<protein>
    <recommendedName>
        <fullName evidence="3">J domain-containing protein</fullName>
    </recommendedName>
</protein>
<dbReference type="InterPro" id="IPR001623">
    <property type="entry name" value="DnaJ_domain"/>
</dbReference>
<feature type="region of interest" description="Disordered" evidence="2">
    <location>
        <begin position="338"/>
        <end position="366"/>
    </location>
</feature>
<keyword evidence="1" id="KW-0143">Chaperone</keyword>
<dbReference type="Proteomes" id="UP000290189">
    <property type="component" value="Unassembled WGS sequence"/>
</dbReference>
<dbReference type="Pfam" id="PF01556">
    <property type="entry name" value="DnaJ_C"/>
    <property type="match status" value="1"/>
</dbReference>
<proteinExistence type="predicted"/>
<dbReference type="FunFam" id="2.60.260.20:FF:000013">
    <property type="entry name" value="DnaJ subfamily B member 11"/>
    <property type="match status" value="1"/>
</dbReference>
<dbReference type="SUPFAM" id="SSF49493">
    <property type="entry name" value="HSP40/DnaJ peptide-binding domain"/>
    <property type="match status" value="2"/>
</dbReference>
<dbReference type="InterPro" id="IPR051339">
    <property type="entry name" value="DnaJ_subfamily_B"/>
</dbReference>
<evidence type="ECO:0000259" key="3">
    <source>
        <dbReference type="PROSITE" id="PS50076"/>
    </source>
</evidence>
<geneLocation type="mitochondrion" evidence="4"/>
<gene>
    <name evidence="4" type="ORF">PLBR_LOCUS6686</name>
</gene>
<dbReference type="InterPro" id="IPR018253">
    <property type="entry name" value="DnaJ_domain_CS"/>
</dbReference>
<dbReference type="Pfam" id="PF01814">
    <property type="entry name" value="Hemerythrin"/>
    <property type="match status" value="1"/>
</dbReference>
<dbReference type="AlphaFoldDB" id="A0A3P3YH11"/>
<dbReference type="PROSITE" id="PS00636">
    <property type="entry name" value="DNAJ_1"/>
    <property type="match status" value="1"/>
</dbReference>
<dbReference type="PANTHER" id="PTHR24078:SF553">
    <property type="entry name" value="DNAJ HOMOLOG SUBFAMILY B MEMBER 5"/>
    <property type="match status" value="1"/>
</dbReference>
<dbReference type="CDD" id="cd06257">
    <property type="entry name" value="DnaJ"/>
    <property type="match status" value="1"/>
</dbReference>
<dbReference type="SMART" id="SM00271">
    <property type="entry name" value="DnaJ"/>
    <property type="match status" value="1"/>
</dbReference>
<dbReference type="GO" id="GO:0051082">
    <property type="term" value="F:unfolded protein binding"/>
    <property type="evidence" value="ECO:0007669"/>
    <property type="project" value="InterPro"/>
</dbReference>
<dbReference type="GO" id="GO:0005829">
    <property type="term" value="C:cytosol"/>
    <property type="evidence" value="ECO:0007669"/>
    <property type="project" value="TreeGrafter"/>
</dbReference>
<dbReference type="InterPro" id="IPR008971">
    <property type="entry name" value="HSP40/DnaJ_pept-bd"/>
</dbReference>
<dbReference type="PANTHER" id="PTHR24078">
    <property type="entry name" value="DNAJ HOMOLOG SUBFAMILY C MEMBER"/>
    <property type="match status" value="1"/>
</dbReference>
<reference evidence="4 5" key="1">
    <citation type="submission" date="2018-03" db="EMBL/GenBank/DDBJ databases">
        <authorList>
            <person name="Fogelqvist J."/>
        </authorList>
    </citation>
    <scope>NUCLEOTIDE SEQUENCE [LARGE SCALE GENOMIC DNA]</scope>
</reference>
<organism evidence="4 5">
    <name type="scientific">Plasmodiophora brassicae</name>
    <name type="common">Clubroot disease agent</name>
    <dbReference type="NCBI Taxonomy" id="37360"/>
    <lineage>
        <taxon>Eukaryota</taxon>
        <taxon>Sar</taxon>
        <taxon>Rhizaria</taxon>
        <taxon>Endomyxa</taxon>
        <taxon>Phytomyxea</taxon>
        <taxon>Plasmodiophorida</taxon>
        <taxon>Plasmodiophoridae</taxon>
        <taxon>Plasmodiophora</taxon>
    </lineage>
</organism>
<dbReference type="Gene3D" id="1.20.120.520">
    <property type="entry name" value="nmb1532 protein domain like"/>
    <property type="match status" value="1"/>
</dbReference>
<dbReference type="Gene3D" id="1.10.287.110">
    <property type="entry name" value="DnaJ domain"/>
    <property type="match status" value="1"/>
</dbReference>
<dbReference type="GO" id="GO:0006457">
    <property type="term" value="P:protein folding"/>
    <property type="evidence" value="ECO:0007669"/>
    <property type="project" value="InterPro"/>
</dbReference>